<proteinExistence type="predicted"/>
<dbReference type="Proteomes" id="UP000030928">
    <property type="component" value="Segment"/>
</dbReference>
<dbReference type="GeneID" id="23681264"/>
<gene>
    <name evidence="1" type="ORF">LDL_061</name>
</gene>
<evidence type="ECO:0000313" key="2">
    <source>
        <dbReference type="Proteomes" id="UP000030928"/>
    </source>
</evidence>
<keyword evidence="2" id="KW-1185">Reference proteome</keyword>
<dbReference type="KEGG" id="vg:23681264"/>
<name>A0A0A7DN04_9CAUD</name>
<protein>
    <submittedName>
        <fullName evidence="1">Uncharacterized protein</fullName>
    </submittedName>
</protein>
<reference evidence="1 2" key="1">
    <citation type="journal article" date="2014" name="Appl. Environ. Microbiol.">
        <title>Genome and proteome analysis of bacteriophage Ldl1 reveals the existence of a novel phage group infecting Lactobacillus delbrueckii subsp. Lactis.</title>
        <authorList>
            <person name="Casey E."/>
            <person name="Mahony J."/>
            <person name="Neve H."/>
            <person name="Noben J.P."/>
            <person name="Bello F.D."/>
            <person name="van Sinderen D."/>
        </authorList>
    </citation>
    <scope>NUCLEOTIDE SEQUENCE [LARGE SCALE GENOMIC DNA]</scope>
    <source>
        <strain evidence="1">Ldl1</strain>
    </source>
</reference>
<organism evidence="1 2">
    <name type="scientific">Lactobacillus phage Ldl1</name>
    <dbReference type="NCBI Taxonomy" id="1552735"/>
    <lineage>
        <taxon>Viruses</taxon>
        <taxon>Duplodnaviria</taxon>
        <taxon>Heunggongvirae</taxon>
        <taxon>Uroviricota</taxon>
        <taxon>Caudoviricetes</taxon>
        <taxon>Tybeckvirinae</taxon>
        <taxon>Lidleunavirus</taxon>
        <taxon>Lidleunavirus Ldl1</taxon>
    </lineage>
</organism>
<evidence type="ECO:0000313" key="1">
    <source>
        <dbReference type="EMBL" id="AIS73919.1"/>
    </source>
</evidence>
<sequence>MLEERFNKNFTLMFDSQKGVVPIATIDGRKILINSVDLQWYTDDDRYRGYKNYVKISFYYEDDLKKLSRGNGTLLDDDGAPRKNDITIRQCLYDTDSGEWTFPRNEI</sequence>
<dbReference type="EMBL" id="KM514685">
    <property type="protein sequence ID" value="AIS73919.1"/>
    <property type="molecule type" value="Genomic_DNA"/>
</dbReference>
<dbReference type="RefSeq" id="YP_009126503.1">
    <property type="nucleotide sequence ID" value="NC_026609.1"/>
</dbReference>
<accession>A0A0A7DN04</accession>